<dbReference type="InterPro" id="IPR036869">
    <property type="entry name" value="J_dom_sf"/>
</dbReference>
<dbReference type="Pfam" id="PF00226">
    <property type="entry name" value="DnaJ"/>
    <property type="match status" value="1"/>
</dbReference>
<feature type="domain" description="J" evidence="1">
    <location>
        <begin position="5"/>
        <end position="60"/>
    </location>
</feature>
<dbReference type="Proteomes" id="UP000238823">
    <property type="component" value="Unassembled WGS sequence"/>
</dbReference>
<proteinExistence type="predicted"/>
<organism evidence="2 3">
    <name type="scientific">Enhygromyxa salina</name>
    <dbReference type="NCBI Taxonomy" id="215803"/>
    <lineage>
        <taxon>Bacteria</taxon>
        <taxon>Pseudomonadati</taxon>
        <taxon>Myxococcota</taxon>
        <taxon>Polyangia</taxon>
        <taxon>Nannocystales</taxon>
        <taxon>Nannocystaceae</taxon>
        <taxon>Enhygromyxa</taxon>
    </lineage>
</organism>
<dbReference type="Gene3D" id="1.10.287.110">
    <property type="entry name" value="DnaJ domain"/>
    <property type="match status" value="1"/>
</dbReference>
<sequence>MSDVDYYAILGVGPEAERDEIQDAYQREFLRVEPGRARVLMEACAVLLDPAARAAYDARAVGSALIEETVTAILQTHLPRAEARRFIRAQRQLIAATRPDAQTPSS</sequence>
<dbReference type="OrthoDB" id="9779889at2"/>
<gene>
    <name evidence="2" type="primary">dnaJ_4</name>
    <name evidence="2" type="ORF">ENSA7_43100</name>
</gene>
<dbReference type="PROSITE" id="PS50076">
    <property type="entry name" value="DNAJ_2"/>
    <property type="match status" value="1"/>
</dbReference>
<name>A0A2S9YLV1_9BACT</name>
<evidence type="ECO:0000259" key="1">
    <source>
        <dbReference type="PROSITE" id="PS50076"/>
    </source>
</evidence>
<dbReference type="EMBL" id="PVNL01000086">
    <property type="protein sequence ID" value="PRQ06048.1"/>
    <property type="molecule type" value="Genomic_DNA"/>
</dbReference>
<protein>
    <submittedName>
        <fullName evidence="2">Chaperone protein DnaJ</fullName>
    </submittedName>
</protein>
<comment type="caution">
    <text evidence="2">The sequence shown here is derived from an EMBL/GenBank/DDBJ whole genome shotgun (WGS) entry which is preliminary data.</text>
</comment>
<dbReference type="AlphaFoldDB" id="A0A2S9YLV1"/>
<evidence type="ECO:0000313" key="3">
    <source>
        <dbReference type="Proteomes" id="UP000238823"/>
    </source>
</evidence>
<accession>A0A2S9YLV1</accession>
<dbReference type="CDD" id="cd06257">
    <property type="entry name" value="DnaJ"/>
    <property type="match status" value="1"/>
</dbReference>
<dbReference type="InterPro" id="IPR001623">
    <property type="entry name" value="DnaJ_domain"/>
</dbReference>
<evidence type="ECO:0000313" key="2">
    <source>
        <dbReference type="EMBL" id="PRQ06048.1"/>
    </source>
</evidence>
<dbReference type="SUPFAM" id="SSF46565">
    <property type="entry name" value="Chaperone J-domain"/>
    <property type="match status" value="1"/>
</dbReference>
<reference evidence="2 3" key="1">
    <citation type="submission" date="2018-03" db="EMBL/GenBank/DDBJ databases">
        <title>Draft Genome Sequences of the Obligatory Marine Myxobacteria Enhygromyxa salina SWB007.</title>
        <authorList>
            <person name="Poehlein A."/>
            <person name="Moghaddam J.A."/>
            <person name="Harms H."/>
            <person name="Alanjari M."/>
            <person name="Koenig G.M."/>
            <person name="Daniel R."/>
            <person name="Schaeberle T.F."/>
        </authorList>
    </citation>
    <scope>NUCLEOTIDE SEQUENCE [LARGE SCALE GENOMIC DNA]</scope>
    <source>
        <strain evidence="2 3">SWB007</strain>
    </source>
</reference>
<dbReference type="RefSeq" id="WP_106091239.1">
    <property type="nucleotide sequence ID" value="NZ_PVNL01000086.1"/>
</dbReference>